<keyword evidence="6 11" id="KW-0812">Transmembrane</keyword>
<sequence length="302" mass="34300">MLTTLFRVIKYGFLNFWRNGWLSVATLSIVVMALLVFEGLIIFNVLTKTAIETFKDKIDISVYFKIDTPEDEILRMKKSLETLTEVKIVEYISRDKALEVFKERHKDDPTIAQSLEELQENPLMASLNIKARNPKEYAAIANNLEKTSFRNWFEKITFAQNAALIERLGKIIDTAEKGGMIMIILLAIIAVLVTFNTIRLAIYSNREEIGIMRLVGASGSFIRGPYVVEGIIYGLMAGVLSVIIALPIVYFISPYIEIFIPEINLLFYFTSNLFILLGYQLLFGVSLGIISSSIAIRKYLRI</sequence>
<reference evidence="15" key="1">
    <citation type="submission" date="2017-09" db="EMBL/GenBank/DDBJ databases">
        <title>Depth-based differentiation of microbial function through sediment-hosted aquifers and enrichment of novel symbionts in the deep terrestrial subsurface.</title>
        <authorList>
            <person name="Probst A.J."/>
            <person name="Ladd B."/>
            <person name="Jarett J.K."/>
            <person name="Geller-Mcgrath D.E."/>
            <person name="Sieber C.M.K."/>
            <person name="Emerson J.B."/>
            <person name="Anantharaman K."/>
            <person name="Thomas B.C."/>
            <person name="Malmstrom R."/>
            <person name="Stieglmeier M."/>
            <person name="Klingl A."/>
            <person name="Woyke T."/>
            <person name="Ryan C.M."/>
            <person name="Banfield J.F."/>
        </authorList>
    </citation>
    <scope>NUCLEOTIDE SEQUENCE [LARGE SCALE GENOMIC DNA]</scope>
</reference>
<feature type="transmembrane region" description="Helical" evidence="11">
    <location>
        <begin position="20"/>
        <end position="46"/>
    </location>
</feature>
<organism evidence="14 15">
    <name type="scientific">Candidatus Wolfebacteria bacterium CG03_land_8_20_14_0_80_40_12</name>
    <dbReference type="NCBI Taxonomy" id="1975069"/>
    <lineage>
        <taxon>Bacteria</taxon>
        <taxon>Candidatus Wolfeibacteriota</taxon>
    </lineage>
</organism>
<evidence type="ECO:0000256" key="7">
    <source>
        <dbReference type="ARBA" id="ARBA00022989"/>
    </source>
</evidence>
<dbReference type="GO" id="GO:0051301">
    <property type="term" value="P:cell division"/>
    <property type="evidence" value="ECO:0007669"/>
    <property type="project" value="UniProtKB-KW"/>
</dbReference>
<dbReference type="Gene3D" id="3.30.70.3040">
    <property type="match status" value="1"/>
</dbReference>
<dbReference type="PANTHER" id="PTHR47755:SF1">
    <property type="entry name" value="CELL DIVISION PROTEIN FTSX"/>
    <property type="match status" value="1"/>
</dbReference>
<evidence type="ECO:0000259" key="12">
    <source>
        <dbReference type="Pfam" id="PF02687"/>
    </source>
</evidence>
<evidence type="ECO:0000256" key="8">
    <source>
        <dbReference type="ARBA" id="ARBA00023136"/>
    </source>
</evidence>
<evidence type="ECO:0000256" key="4">
    <source>
        <dbReference type="ARBA" id="ARBA00022475"/>
    </source>
</evidence>
<dbReference type="PIRSF" id="PIRSF003097">
    <property type="entry name" value="FtsX"/>
    <property type="match status" value="1"/>
</dbReference>
<evidence type="ECO:0000256" key="3">
    <source>
        <dbReference type="ARBA" id="ARBA00021907"/>
    </source>
</evidence>
<accession>A0A2M7B5S9</accession>
<keyword evidence="4 10" id="KW-1003">Cell membrane</keyword>
<evidence type="ECO:0000313" key="14">
    <source>
        <dbReference type="EMBL" id="PIU98488.1"/>
    </source>
</evidence>
<comment type="subcellular location">
    <subcellularLocation>
        <location evidence="1">Cell membrane</location>
        <topology evidence="1">Multi-pass membrane protein</topology>
    </subcellularLocation>
</comment>
<keyword evidence="5 10" id="KW-0132">Cell division</keyword>
<dbReference type="InterPro" id="IPR004513">
    <property type="entry name" value="FtsX"/>
</dbReference>
<evidence type="ECO:0000256" key="9">
    <source>
        <dbReference type="ARBA" id="ARBA00023306"/>
    </source>
</evidence>
<dbReference type="EMBL" id="PEVJ01000026">
    <property type="protein sequence ID" value="PIU98488.1"/>
    <property type="molecule type" value="Genomic_DNA"/>
</dbReference>
<evidence type="ECO:0000259" key="13">
    <source>
        <dbReference type="Pfam" id="PF18075"/>
    </source>
</evidence>
<evidence type="ECO:0000256" key="10">
    <source>
        <dbReference type="PIRNR" id="PIRNR003097"/>
    </source>
</evidence>
<feature type="domain" description="FtsX extracellular" evidence="13">
    <location>
        <begin position="59"/>
        <end position="147"/>
    </location>
</feature>
<dbReference type="GO" id="GO:0005886">
    <property type="term" value="C:plasma membrane"/>
    <property type="evidence" value="ECO:0007669"/>
    <property type="project" value="UniProtKB-SubCell"/>
</dbReference>
<dbReference type="InterPro" id="IPR040690">
    <property type="entry name" value="FtsX_ECD"/>
</dbReference>
<protein>
    <recommendedName>
        <fullName evidence="3 10">Cell division protein FtsX</fullName>
    </recommendedName>
</protein>
<comment type="similarity">
    <text evidence="2 10">Belongs to the ABC-4 integral membrane protein family. FtsX subfamily.</text>
</comment>
<dbReference type="Pfam" id="PF18075">
    <property type="entry name" value="FtsX_ECD"/>
    <property type="match status" value="1"/>
</dbReference>
<name>A0A2M7B5S9_9BACT</name>
<comment type="caution">
    <text evidence="14">The sequence shown here is derived from an EMBL/GenBank/DDBJ whole genome shotgun (WGS) entry which is preliminary data.</text>
</comment>
<evidence type="ECO:0000256" key="6">
    <source>
        <dbReference type="ARBA" id="ARBA00022692"/>
    </source>
</evidence>
<evidence type="ECO:0000256" key="5">
    <source>
        <dbReference type="ARBA" id="ARBA00022618"/>
    </source>
</evidence>
<evidence type="ECO:0000313" key="15">
    <source>
        <dbReference type="Proteomes" id="UP000228949"/>
    </source>
</evidence>
<proteinExistence type="inferred from homology"/>
<feature type="domain" description="ABC3 transporter permease C-terminal" evidence="12">
    <location>
        <begin position="180"/>
        <end position="298"/>
    </location>
</feature>
<dbReference type="PANTHER" id="PTHR47755">
    <property type="entry name" value="CELL DIVISION PROTEIN FTSX"/>
    <property type="match status" value="1"/>
</dbReference>
<keyword evidence="8 10" id="KW-0472">Membrane</keyword>
<feature type="transmembrane region" description="Helical" evidence="11">
    <location>
        <begin position="265"/>
        <end position="296"/>
    </location>
</feature>
<gene>
    <name evidence="14" type="ORF">COS61_01135</name>
</gene>
<evidence type="ECO:0000256" key="11">
    <source>
        <dbReference type="SAM" id="Phobius"/>
    </source>
</evidence>
<dbReference type="InterPro" id="IPR003838">
    <property type="entry name" value="ABC3_permease_C"/>
</dbReference>
<dbReference type="Proteomes" id="UP000228949">
    <property type="component" value="Unassembled WGS sequence"/>
</dbReference>
<dbReference type="Pfam" id="PF02687">
    <property type="entry name" value="FtsX"/>
    <property type="match status" value="1"/>
</dbReference>
<evidence type="ECO:0000256" key="2">
    <source>
        <dbReference type="ARBA" id="ARBA00007379"/>
    </source>
</evidence>
<dbReference type="AlphaFoldDB" id="A0A2M7B5S9"/>
<keyword evidence="7 11" id="KW-1133">Transmembrane helix</keyword>
<feature type="transmembrane region" description="Helical" evidence="11">
    <location>
        <begin position="180"/>
        <end position="202"/>
    </location>
</feature>
<keyword evidence="9 10" id="KW-0131">Cell cycle</keyword>
<feature type="transmembrane region" description="Helical" evidence="11">
    <location>
        <begin position="231"/>
        <end position="253"/>
    </location>
</feature>
<evidence type="ECO:0000256" key="1">
    <source>
        <dbReference type="ARBA" id="ARBA00004651"/>
    </source>
</evidence>